<accession>A0AAV9BCA3</accession>
<reference evidence="1" key="2">
    <citation type="submission" date="2023-06" db="EMBL/GenBank/DDBJ databases">
        <authorList>
            <person name="Ma L."/>
            <person name="Liu K.-W."/>
            <person name="Li Z."/>
            <person name="Hsiao Y.-Y."/>
            <person name="Qi Y."/>
            <person name="Fu T."/>
            <person name="Tang G."/>
            <person name="Zhang D."/>
            <person name="Sun W.-H."/>
            <person name="Liu D.-K."/>
            <person name="Li Y."/>
            <person name="Chen G.-Z."/>
            <person name="Liu X.-D."/>
            <person name="Liao X.-Y."/>
            <person name="Jiang Y.-T."/>
            <person name="Yu X."/>
            <person name="Hao Y."/>
            <person name="Huang J."/>
            <person name="Zhao X.-W."/>
            <person name="Ke S."/>
            <person name="Chen Y.-Y."/>
            <person name="Wu W.-L."/>
            <person name="Hsu J.-L."/>
            <person name="Lin Y.-F."/>
            <person name="Huang M.-D."/>
            <person name="Li C.-Y."/>
            <person name="Huang L."/>
            <person name="Wang Z.-W."/>
            <person name="Zhao X."/>
            <person name="Zhong W.-Y."/>
            <person name="Peng D.-H."/>
            <person name="Ahmad S."/>
            <person name="Lan S."/>
            <person name="Zhang J.-S."/>
            <person name="Tsai W.-C."/>
            <person name="Van De Peer Y."/>
            <person name="Liu Z.-J."/>
        </authorList>
    </citation>
    <scope>NUCLEOTIDE SEQUENCE</scope>
    <source>
        <strain evidence="1">SCP</strain>
        <tissue evidence="1">Leaves</tissue>
    </source>
</reference>
<dbReference type="AlphaFoldDB" id="A0AAV9BCA3"/>
<name>A0AAV9BCA3_ACOGR</name>
<comment type="caution">
    <text evidence="1">The sequence shown here is derived from an EMBL/GenBank/DDBJ whole genome shotgun (WGS) entry which is preliminary data.</text>
</comment>
<proteinExistence type="predicted"/>
<evidence type="ECO:0000313" key="1">
    <source>
        <dbReference type="EMBL" id="KAK1273962.1"/>
    </source>
</evidence>
<protein>
    <submittedName>
        <fullName evidence="1">Uncharacterized protein</fullName>
    </submittedName>
</protein>
<sequence>MPPTLGMIPSKAIFRLARAMTRRIVVPAPVLAIPLAEDARSTIAAAGAPQQQKSEAI</sequence>
<organism evidence="1 2">
    <name type="scientific">Acorus gramineus</name>
    <name type="common">Dwarf sweet flag</name>
    <dbReference type="NCBI Taxonomy" id="55184"/>
    <lineage>
        <taxon>Eukaryota</taxon>
        <taxon>Viridiplantae</taxon>
        <taxon>Streptophyta</taxon>
        <taxon>Embryophyta</taxon>
        <taxon>Tracheophyta</taxon>
        <taxon>Spermatophyta</taxon>
        <taxon>Magnoliopsida</taxon>
        <taxon>Liliopsida</taxon>
        <taxon>Acoraceae</taxon>
        <taxon>Acorus</taxon>
    </lineage>
</organism>
<evidence type="ECO:0000313" key="2">
    <source>
        <dbReference type="Proteomes" id="UP001179952"/>
    </source>
</evidence>
<dbReference type="Proteomes" id="UP001179952">
    <property type="component" value="Unassembled WGS sequence"/>
</dbReference>
<gene>
    <name evidence="1" type="ORF">QJS04_geneDACA008069</name>
</gene>
<reference evidence="1" key="1">
    <citation type="journal article" date="2023" name="Nat. Commun.">
        <title>Diploid and tetraploid genomes of Acorus and the evolution of monocots.</title>
        <authorList>
            <person name="Ma L."/>
            <person name="Liu K.W."/>
            <person name="Li Z."/>
            <person name="Hsiao Y.Y."/>
            <person name="Qi Y."/>
            <person name="Fu T."/>
            <person name="Tang G.D."/>
            <person name="Zhang D."/>
            <person name="Sun W.H."/>
            <person name="Liu D.K."/>
            <person name="Li Y."/>
            <person name="Chen G.Z."/>
            <person name="Liu X.D."/>
            <person name="Liao X.Y."/>
            <person name="Jiang Y.T."/>
            <person name="Yu X."/>
            <person name="Hao Y."/>
            <person name="Huang J."/>
            <person name="Zhao X.W."/>
            <person name="Ke S."/>
            <person name="Chen Y.Y."/>
            <person name="Wu W.L."/>
            <person name="Hsu J.L."/>
            <person name="Lin Y.F."/>
            <person name="Huang M.D."/>
            <person name="Li C.Y."/>
            <person name="Huang L."/>
            <person name="Wang Z.W."/>
            <person name="Zhao X."/>
            <person name="Zhong W.Y."/>
            <person name="Peng D.H."/>
            <person name="Ahmad S."/>
            <person name="Lan S."/>
            <person name="Zhang J.S."/>
            <person name="Tsai W.C."/>
            <person name="Van de Peer Y."/>
            <person name="Liu Z.J."/>
        </authorList>
    </citation>
    <scope>NUCLEOTIDE SEQUENCE</scope>
    <source>
        <strain evidence="1">SCP</strain>
    </source>
</reference>
<keyword evidence="2" id="KW-1185">Reference proteome</keyword>
<dbReference type="EMBL" id="JAUJYN010000004">
    <property type="protein sequence ID" value="KAK1273962.1"/>
    <property type="molecule type" value="Genomic_DNA"/>
</dbReference>